<dbReference type="Proteomes" id="UP000826656">
    <property type="component" value="Unassembled WGS sequence"/>
</dbReference>
<gene>
    <name evidence="2" type="ORF">KY290_021614</name>
</gene>
<feature type="compositionally biased region" description="Basic and acidic residues" evidence="1">
    <location>
        <begin position="290"/>
        <end position="300"/>
    </location>
</feature>
<evidence type="ECO:0000313" key="3">
    <source>
        <dbReference type="Proteomes" id="UP000826656"/>
    </source>
</evidence>
<organism evidence="2 3">
    <name type="scientific">Solanum tuberosum</name>
    <name type="common">Potato</name>
    <dbReference type="NCBI Taxonomy" id="4113"/>
    <lineage>
        <taxon>Eukaryota</taxon>
        <taxon>Viridiplantae</taxon>
        <taxon>Streptophyta</taxon>
        <taxon>Embryophyta</taxon>
        <taxon>Tracheophyta</taxon>
        <taxon>Spermatophyta</taxon>
        <taxon>Magnoliopsida</taxon>
        <taxon>eudicotyledons</taxon>
        <taxon>Gunneridae</taxon>
        <taxon>Pentapetalae</taxon>
        <taxon>asterids</taxon>
        <taxon>lamiids</taxon>
        <taxon>Solanales</taxon>
        <taxon>Solanaceae</taxon>
        <taxon>Solanoideae</taxon>
        <taxon>Solaneae</taxon>
        <taxon>Solanum</taxon>
    </lineage>
</organism>
<sequence length="300" mass="33505">MNMAKNLVQHKRTNHIDMRHHFLRDNVEKQNVMMKFYKTEDQLADIFTKPLSKDCLIKTGYGWGCTRSPDSMTNESPSTPVCGVGETDESITLLIEVVASHVLPYEEILPCSPTLVLSCDKSQNSEAQSVAKPVDEPSNEDVEVASRGVSSTMYKQFFEGDLSEGRGPETNILAAGAKLVAAQSLTSLRGDVQPTFSESDDRSQEQVPLSIEPIFDQTPKSFNVETEEEEEEPLLRWNRTGVRGANTLTVGVLDLETTNNDPEVDHITESTKTEKERQRKGKGKMVVSHSKGEKMIWNKE</sequence>
<keyword evidence="3" id="KW-1185">Reference proteome</keyword>
<dbReference type="EMBL" id="JAIVGD010000015">
    <property type="protein sequence ID" value="KAH0758121.1"/>
    <property type="molecule type" value="Genomic_DNA"/>
</dbReference>
<reference evidence="2 3" key="1">
    <citation type="journal article" date="2021" name="bioRxiv">
        <title>Chromosome-scale and haplotype-resolved genome assembly of a tetraploid potato cultivar.</title>
        <authorList>
            <person name="Sun H."/>
            <person name="Jiao W.-B."/>
            <person name="Krause K."/>
            <person name="Campoy J.A."/>
            <person name="Goel M."/>
            <person name="Folz-Donahue K."/>
            <person name="Kukat C."/>
            <person name="Huettel B."/>
            <person name="Schneeberger K."/>
        </authorList>
    </citation>
    <scope>NUCLEOTIDE SEQUENCE [LARGE SCALE GENOMIC DNA]</scope>
    <source>
        <strain evidence="2">SolTubOtavaFocal</strain>
        <tissue evidence="2">Leaves</tissue>
    </source>
</reference>
<accession>A0ABQ7V440</accession>
<comment type="caution">
    <text evidence="2">The sequence shown here is derived from an EMBL/GenBank/DDBJ whole genome shotgun (WGS) entry which is preliminary data.</text>
</comment>
<proteinExistence type="predicted"/>
<dbReference type="CDD" id="cd09272">
    <property type="entry name" value="RNase_HI_RT_Ty1"/>
    <property type="match status" value="1"/>
</dbReference>
<protein>
    <submittedName>
        <fullName evidence="2">Uncharacterized protein</fullName>
    </submittedName>
</protein>
<evidence type="ECO:0000256" key="1">
    <source>
        <dbReference type="SAM" id="MobiDB-lite"/>
    </source>
</evidence>
<evidence type="ECO:0000313" key="2">
    <source>
        <dbReference type="EMBL" id="KAH0758121.1"/>
    </source>
</evidence>
<feature type="compositionally biased region" description="Basic and acidic residues" evidence="1">
    <location>
        <begin position="263"/>
        <end position="277"/>
    </location>
</feature>
<feature type="region of interest" description="Disordered" evidence="1">
    <location>
        <begin position="259"/>
        <end position="300"/>
    </location>
</feature>
<name>A0ABQ7V440_SOLTU</name>